<reference evidence="2" key="1">
    <citation type="journal article" date="2022" name="bioRxiv">
        <title>Sequencing and chromosome-scale assembly of the giantPleurodeles waltlgenome.</title>
        <authorList>
            <person name="Brown T."/>
            <person name="Elewa A."/>
            <person name="Iarovenko S."/>
            <person name="Subramanian E."/>
            <person name="Araus A.J."/>
            <person name="Petzold A."/>
            <person name="Susuki M."/>
            <person name="Suzuki K.-i.T."/>
            <person name="Hayashi T."/>
            <person name="Toyoda A."/>
            <person name="Oliveira C."/>
            <person name="Osipova E."/>
            <person name="Leigh N.D."/>
            <person name="Simon A."/>
            <person name="Yun M.H."/>
        </authorList>
    </citation>
    <scope>NUCLEOTIDE SEQUENCE</scope>
    <source>
        <strain evidence="2">20211129_DDA</strain>
        <tissue evidence="2">Liver</tissue>
    </source>
</reference>
<feature type="region of interest" description="Disordered" evidence="1">
    <location>
        <begin position="1"/>
        <end position="24"/>
    </location>
</feature>
<protein>
    <submittedName>
        <fullName evidence="2">Uncharacterized protein</fullName>
    </submittedName>
</protein>
<proteinExistence type="predicted"/>
<evidence type="ECO:0000256" key="1">
    <source>
        <dbReference type="SAM" id="MobiDB-lite"/>
    </source>
</evidence>
<gene>
    <name evidence="2" type="ORF">NDU88_003286</name>
</gene>
<dbReference type="AlphaFoldDB" id="A0AAV7VFC7"/>
<dbReference type="Proteomes" id="UP001066276">
    <property type="component" value="Chromosome 2_1"/>
</dbReference>
<keyword evidence="3" id="KW-1185">Reference proteome</keyword>
<comment type="caution">
    <text evidence="2">The sequence shown here is derived from an EMBL/GenBank/DDBJ whole genome shotgun (WGS) entry which is preliminary data.</text>
</comment>
<organism evidence="2 3">
    <name type="scientific">Pleurodeles waltl</name>
    <name type="common">Iberian ribbed newt</name>
    <dbReference type="NCBI Taxonomy" id="8319"/>
    <lineage>
        <taxon>Eukaryota</taxon>
        <taxon>Metazoa</taxon>
        <taxon>Chordata</taxon>
        <taxon>Craniata</taxon>
        <taxon>Vertebrata</taxon>
        <taxon>Euteleostomi</taxon>
        <taxon>Amphibia</taxon>
        <taxon>Batrachia</taxon>
        <taxon>Caudata</taxon>
        <taxon>Salamandroidea</taxon>
        <taxon>Salamandridae</taxon>
        <taxon>Pleurodelinae</taxon>
        <taxon>Pleurodeles</taxon>
    </lineage>
</organism>
<evidence type="ECO:0000313" key="3">
    <source>
        <dbReference type="Proteomes" id="UP001066276"/>
    </source>
</evidence>
<accession>A0AAV7VFC7</accession>
<evidence type="ECO:0000313" key="2">
    <source>
        <dbReference type="EMBL" id="KAJ1199452.1"/>
    </source>
</evidence>
<name>A0AAV7VFC7_PLEWA</name>
<sequence>MGELAANSLQESKESRPSLYSSVDASPCPPITSFPALAACRHLPALLESPDSFLRQGLAYCCRGASGYCRPCLRLIQALPRAVSDSLELGSRGRTIWLLEPRPPGLASLEPRTT</sequence>
<dbReference type="EMBL" id="JANPWB010000003">
    <property type="protein sequence ID" value="KAJ1199452.1"/>
    <property type="molecule type" value="Genomic_DNA"/>
</dbReference>